<evidence type="ECO:0000313" key="1">
    <source>
        <dbReference type="EMBL" id="GFO11501.1"/>
    </source>
</evidence>
<gene>
    <name evidence="1" type="ORF">PoB_003800600</name>
</gene>
<dbReference type="AlphaFoldDB" id="A0AAV4AJZ1"/>
<accession>A0AAV4AJZ1</accession>
<keyword evidence="2" id="KW-1185">Reference proteome</keyword>
<organism evidence="1 2">
    <name type="scientific">Plakobranchus ocellatus</name>
    <dbReference type="NCBI Taxonomy" id="259542"/>
    <lineage>
        <taxon>Eukaryota</taxon>
        <taxon>Metazoa</taxon>
        <taxon>Spiralia</taxon>
        <taxon>Lophotrochozoa</taxon>
        <taxon>Mollusca</taxon>
        <taxon>Gastropoda</taxon>
        <taxon>Heterobranchia</taxon>
        <taxon>Euthyneura</taxon>
        <taxon>Panpulmonata</taxon>
        <taxon>Sacoglossa</taxon>
        <taxon>Placobranchoidea</taxon>
        <taxon>Plakobranchidae</taxon>
        <taxon>Plakobranchus</taxon>
    </lineage>
</organism>
<sequence>MGGFNATVGGERVEDCVELNGIWTVNERQLNSAKSMIYHYKYSVSKPPKETILGSKTTLGDSGLGRAPEIQNRLHLIQKRFRNAIKNIEVTAGGRL</sequence>
<protein>
    <submittedName>
        <fullName evidence="1">Uncharacterized protein</fullName>
    </submittedName>
</protein>
<reference evidence="1 2" key="1">
    <citation type="journal article" date="2021" name="Elife">
        <title>Chloroplast acquisition without the gene transfer in kleptoplastic sea slugs, Plakobranchus ocellatus.</title>
        <authorList>
            <person name="Maeda T."/>
            <person name="Takahashi S."/>
            <person name="Yoshida T."/>
            <person name="Shimamura S."/>
            <person name="Takaki Y."/>
            <person name="Nagai Y."/>
            <person name="Toyoda A."/>
            <person name="Suzuki Y."/>
            <person name="Arimoto A."/>
            <person name="Ishii H."/>
            <person name="Satoh N."/>
            <person name="Nishiyama T."/>
            <person name="Hasebe M."/>
            <person name="Maruyama T."/>
            <person name="Minagawa J."/>
            <person name="Obokata J."/>
            <person name="Shigenobu S."/>
        </authorList>
    </citation>
    <scope>NUCLEOTIDE SEQUENCE [LARGE SCALE GENOMIC DNA]</scope>
</reference>
<comment type="caution">
    <text evidence="1">The sequence shown here is derived from an EMBL/GenBank/DDBJ whole genome shotgun (WGS) entry which is preliminary data.</text>
</comment>
<name>A0AAV4AJZ1_9GAST</name>
<proteinExistence type="predicted"/>
<dbReference type="EMBL" id="BLXT01004322">
    <property type="protein sequence ID" value="GFO11501.1"/>
    <property type="molecule type" value="Genomic_DNA"/>
</dbReference>
<evidence type="ECO:0000313" key="2">
    <source>
        <dbReference type="Proteomes" id="UP000735302"/>
    </source>
</evidence>
<dbReference type="Proteomes" id="UP000735302">
    <property type="component" value="Unassembled WGS sequence"/>
</dbReference>